<dbReference type="AlphaFoldDB" id="A0A6C0KPQ6"/>
<organism evidence="5">
    <name type="scientific">viral metagenome</name>
    <dbReference type="NCBI Taxonomy" id="1070528"/>
    <lineage>
        <taxon>unclassified sequences</taxon>
        <taxon>metagenomes</taxon>
        <taxon>organismal metagenomes</taxon>
    </lineage>
</organism>
<dbReference type="EMBL" id="MN740961">
    <property type="protein sequence ID" value="QHU19962.1"/>
    <property type="molecule type" value="Genomic_DNA"/>
</dbReference>
<dbReference type="GO" id="GO:0008270">
    <property type="term" value="F:zinc ion binding"/>
    <property type="evidence" value="ECO:0007669"/>
    <property type="project" value="UniProtKB-KW"/>
</dbReference>
<dbReference type="PROSITE" id="PS51133">
    <property type="entry name" value="ZF_TFIIS_2"/>
    <property type="match status" value="1"/>
</dbReference>
<evidence type="ECO:0000313" key="5">
    <source>
        <dbReference type="EMBL" id="QHU19962.1"/>
    </source>
</evidence>
<keyword evidence="2" id="KW-0863">Zinc-finger</keyword>
<dbReference type="InterPro" id="IPR001222">
    <property type="entry name" value="Znf_TFIIS"/>
</dbReference>
<feature type="domain" description="TFIIS-type" evidence="4">
    <location>
        <begin position="97"/>
        <end position="137"/>
    </location>
</feature>
<dbReference type="GO" id="GO:0003676">
    <property type="term" value="F:nucleic acid binding"/>
    <property type="evidence" value="ECO:0007669"/>
    <property type="project" value="InterPro"/>
</dbReference>
<protein>
    <recommendedName>
        <fullName evidence="4">TFIIS-type domain-containing protein</fullName>
    </recommendedName>
</protein>
<evidence type="ECO:0000259" key="4">
    <source>
        <dbReference type="PROSITE" id="PS51133"/>
    </source>
</evidence>
<accession>A0A6C0KPQ6</accession>
<proteinExistence type="predicted"/>
<dbReference type="Pfam" id="PF01096">
    <property type="entry name" value="Zn_ribbon_TFIIS"/>
    <property type="match status" value="1"/>
</dbReference>
<dbReference type="CDD" id="cd13749">
    <property type="entry name" value="Zn-ribbon_TFIIS"/>
    <property type="match status" value="1"/>
</dbReference>
<keyword evidence="3" id="KW-0862">Zinc</keyword>
<keyword evidence="1" id="KW-0479">Metal-binding</keyword>
<dbReference type="SUPFAM" id="SSF57783">
    <property type="entry name" value="Zinc beta-ribbon"/>
    <property type="match status" value="1"/>
</dbReference>
<dbReference type="Gene3D" id="2.20.25.10">
    <property type="match status" value="1"/>
</dbReference>
<dbReference type="SMART" id="SM00440">
    <property type="entry name" value="ZnF_C2C2"/>
    <property type="match status" value="1"/>
</dbReference>
<evidence type="ECO:0000256" key="2">
    <source>
        <dbReference type="ARBA" id="ARBA00022771"/>
    </source>
</evidence>
<evidence type="ECO:0000256" key="3">
    <source>
        <dbReference type="ARBA" id="ARBA00022833"/>
    </source>
</evidence>
<evidence type="ECO:0000256" key="1">
    <source>
        <dbReference type="ARBA" id="ARBA00022723"/>
    </source>
</evidence>
<dbReference type="GO" id="GO:0006351">
    <property type="term" value="P:DNA-templated transcription"/>
    <property type="evidence" value="ECO:0007669"/>
    <property type="project" value="InterPro"/>
</dbReference>
<name>A0A6C0KPQ6_9ZZZZ</name>
<reference evidence="5" key="1">
    <citation type="journal article" date="2020" name="Nature">
        <title>Giant virus diversity and host interactions through global metagenomics.</title>
        <authorList>
            <person name="Schulz F."/>
            <person name="Roux S."/>
            <person name="Paez-Espino D."/>
            <person name="Jungbluth S."/>
            <person name="Walsh D.A."/>
            <person name="Denef V.J."/>
            <person name="McMahon K.D."/>
            <person name="Konstantinidis K.T."/>
            <person name="Eloe-Fadrosh E.A."/>
            <person name="Kyrpides N.C."/>
            <person name="Woyke T."/>
        </authorList>
    </citation>
    <scope>NUCLEOTIDE SEQUENCE</scope>
    <source>
        <strain evidence="5">GVMAG-S-3300013014-136</strain>
    </source>
</reference>
<sequence>MDLRKSARVALHKYIASEKNISIIEKAIFEYNLENIDYTDILYEVLYLLKDGQKQAEILKTLKCKKMGWNNPEFNDVAFKQKEQDDFTISPFQVEEGVLKCPKCGGCKSFSYSKQTRSADEPMTTFATCVTCKNKWTYSG</sequence>